<evidence type="ECO:0000313" key="1">
    <source>
        <dbReference type="EMBL" id="KYM82836.1"/>
    </source>
</evidence>
<gene>
    <name evidence="1" type="ORF">ALC53_06682</name>
</gene>
<dbReference type="Proteomes" id="UP000078540">
    <property type="component" value="Unassembled WGS sequence"/>
</dbReference>
<reference evidence="1 2" key="1">
    <citation type="submission" date="2015-09" db="EMBL/GenBank/DDBJ databases">
        <title>Atta colombica WGS genome.</title>
        <authorList>
            <person name="Nygaard S."/>
            <person name="Hu H."/>
            <person name="Boomsma J."/>
            <person name="Zhang G."/>
        </authorList>
    </citation>
    <scope>NUCLEOTIDE SEQUENCE [LARGE SCALE GENOMIC DNA]</scope>
    <source>
        <strain evidence="1">Treedump-2</strain>
        <tissue evidence="1">Whole body</tissue>
    </source>
</reference>
<sequence>MAQAICNYQWTKEWQRLSDWHKVHEKTFKELLSDASNTLR</sequence>
<keyword evidence="2" id="KW-1185">Reference proteome</keyword>
<dbReference type="AlphaFoldDB" id="A0A151I303"/>
<evidence type="ECO:0000313" key="2">
    <source>
        <dbReference type="Proteomes" id="UP000078540"/>
    </source>
</evidence>
<proteinExistence type="predicted"/>
<protein>
    <submittedName>
        <fullName evidence="1">Uncharacterized protein</fullName>
    </submittedName>
</protein>
<dbReference type="EMBL" id="KQ976506">
    <property type="protein sequence ID" value="KYM82836.1"/>
    <property type="molecule type" value="Genomic_DNA"/>
</dbReference>
<accession>A0A151I303</accession>
<name>A0A151I303_9HYME</name>
<organism evidence="1 2">
    <name type="scientific">Atta colombica</name>
    <dbReference type="NCBI Taxonomy" id="520822"/>
    <lineage>
        <taxon>Eukaryota</taxon>
        <taxon>Metazoa</taxon>
        <taxon>Ecdysozoa</taxon>
        <taxon>Arthropoda</taxon>
        <taxon>Hexapoda</taxon>
        <taxon>Insecta</taxon>
        <taxon>Pterygota</taxon>
        <taxon>Neoptera</taxon>
        <taxon>Endopterygota</taxon>
        <taxon>Hymenoptera</taxon>
        <taxon>Apocrita</taxon>
        <taxon>Aculeata</taxon>
        <taxon>Formicoidea</taxon>
        <taxon>Formicidae</taxon>
        <taxon>Myrmicinae</taxon>
        <taxon>Atta</taxon>
    </lineage>
</organism>